<dbReference type="InterPro" id="IPR004680">
    <property type="entry name" value="Cit_transptr-like_dom"/>
</dbReference>
<feature type="transmembrane region" description="Helical" evidence="7">
    <location>
        <begin position="5"/>
        <end position="22"/>
    </location>
</feature>
<dbReference type="RefSeq" id="WP_151646881.1">
    <property type="nucleotide sequence ID" value="NZ_WBVY01000004.1"/>
</dbReference>
<proteinExistence type="predicted"/>
<name>A0A7V7VS88_9HYPH</name>
<evidence type="ECO:0000313" key="10">
    <source>
        <dbReference type="Proteomes" id="UP000460650"/>
    </source>
</evidence>
<feature type="transmembrane region" description="Helical" evidence="7">
    <location>
        <begin position="95"/>
        <end position="122"/>
    </location>
</feature>
<gene>
    <name evidence="9" type="ORF">F9K94_16070</name>
</gene>
<dbReference type="Proteomes" id="UP000460650">
    <property type="component" value="Unassembled WGS sequence"/>
</dbReference>
<dbReference type="Pfam" id="PF02080">
    <property type="entry name" value="TrkA_C"/>
    <property type="match status" value="2"/>
</dbReference>
<evidence type="ECO:0000256" key="3">
    <source>
        <dbReference type="ARBA" id="ARBA00022692"/>
    </source>
</evidence>
<keyword evidence="2" id="KW-0813">Transport</keyword>
<feature type="transmembrane region" description="Helical" evidence="7">
    <location>
        <begin position="528"/>
        <end position="547"/>
    </location>
</feature>
<evidence type="ECO:0000256" key="4">
    <source>
        <dbReference type="ARBA" id="ARBA00022737"/>
    </source>
</evidence>
<dbReference type="Gene3D" id="3.30.70.1450">
    <property type="entry name" value="Regulator of K+ conductance, C-terminal domain"/>
    <property type="match status" value="2"/>
</dbReference>
<comment type="caution">
    <text evidence="9">The sequence shown here is derived from an EMBL/GenBank/DDBJ whole genome shotgun (WGS) entry which is preliminary data.</text>
</comment>
<dbReference type="SUPFAM" id="SSF116726">
    <property type="entry name" value="TrkA C-terminal domain-like"/>
    <property type="match status" value="2"/>
</dbReference>
<dbReference type="Pfam" id="PF03600">
    <property type="entry name" value="CitMHS"/>
    <property type="match status" value="1"/>
</dbReference>
<accession>A0A7V7VS88</accession>
<evidence type="ECO:0000259" key="8">
    <source>
        <dbReference type="PROSITE" id="PS51202"/>
    </source>
</evidence>
<dbReference type="GO" id="GO:0005886">
    <property type="term" value="C:plasma membrane"/>
    <property type="evidence" value="ECO:0007669"/>
    <property type="project" value="TreeGrafter"/>
</dbReference>
<evidence type="ECO:0000256" key="1">
    <source>
        <dbReference type="ARBA" id="ARBA00004141"/>
    </source>
</evidence>
<dbReference type="PROSITE" id="PS51202">
    <property type="entry name" value="RCK_C"/>
    <property type="match status" value="2"/>
</dbReference>
<feature type="domain" description="RCK C-terminal" evidence="8">
    <location>
        <begin position="207"/>
        <end position="290"/>
    </location>
</feature>
<dbReference type="GO" id="GO:0006813">
    <property type="term" value="P:potassium ion transport"/>
    <property type="evidence" value="ECO:0007669"/>
    <property type="project" value="InterPro"/>
</dbReference>
<dbReference type="PANTHER" id="PTHR43652">
    <property type="entry name" value="BASIC AMINO ACID ANTIPORTER YFCC-RELATED"/>
    <property type="match status" value="1"/>
</dbReference>
<dbReference type="GO" id="GO:0008324">
    <property type="term" value="F:monoatomic cation transmembrane transporter activity"/>
    <property type="evidence" value="ECO:0007669"/>
    <property type="project" value="InterPro"/>
</dbReference>
<feature type="transmembrane region" description="Helical" evidence="7">
    <location>
        <begin position="28"/>
        <end position="45"/>
    </location>
</feature>
<evidence type="ECO:0000256" key="5">
    <source>
        <dbReference type="ARBA" id="ARBA00022989"/>
    </source>
</evidence>
<keyword evidence="5 7" id="KW-1133">Transmembrane helix</keyword>
<comment type="subcellular location">
    <subcellularLocation>
        <location evidence="1">Membrane</location>
        <topology evidence="1">Multi-pass membrane protein</topology>
    </subcellularLocation>
</comment>
<protein>
    <submittedName>
        <fullName evidence="9">SLC13 family permease</fullName>
    </submittedName>
</protein>
<dbReference type="EMBL" id="WBVY01000004">
    <property type="protein sequence ID" value="KAB2656031.1"/>
    <property type="molecule type" value="Genomic_DNA"/>
</dbReference>
<evidence type="ECO:0000256" key="7">
    <source>
        <dbReference type="SAM" id="Phobius"/>
    </source>
</evidence>
<feature type="transmembrane region" description="Helical" evidence="7">
    <location>
        <begin position="567"/>
        <end position="587"/>
    </location>
</feature>
<feature type="domain" description="RCK C-terminal" evidence="8">
    <location>
        <begin position="297"/>
        <end position="381"/>
    </location>
</feature>
<keyword evidence="6 7" id="KW-0472">Membrane</keyword>
<organism evidence="9 10">
    <name type="scientific">Brucella tritici</name>
    <dbReference type="NCBI Taxonomy" id="94626"/>
    <lineage>
        <taxon>Bacteria</taxon>
        <taxon>Pseudomonadati</taxon>
        <taxon>Pseudomonadota</taxon>
        <taxon>Alphaproteobacteria</taxon>
        <taxon>Hyphomicrobiales</taxon>
        <taxon>Brucellaceae</taxon>
        <taxon>Brucella/Ochrobactrum group</taxon>
        <taxon>Brucella</taxon>
    </lineage>
</organism>
<dbReference type="InterPro" id="IPR036721">
    <property type="entry name" value="RCK_C_sf"/>
</dbReference>
<feature type="transmembrane region" description="Helical" evidence="7">
    <location>
        <begin position="398"/>
        <end position="431"/>
    </location>
</feature>
<keyword evidence="3 7" id="KW-0812">Transmembrane</keyword>
<feature type="transmembrane region" description="Helical" evidence="7">
    <location>
        <begin position="57"/>
        <end position="75"/>
    </location>
</feature>
<evidence type="ECO:0000313" key="9">
    <source>
        <dbReference type="EMBL" id="KAB2656031.1"/>
    </source>
</evidence>
<dbReference type="InterPro" id="IPR006037">
    <property type="entry name" value="RCK_C"/>
</dbReference>
<sequence length="590" mass="62892">MTHQQILSFAVIILMMGTFIWGKFRYDVVALCALLLAIAVGVVPFDQAFSGFSDDIVIIVGSALVVSAGVARSGLMQAAVQRFLPEMNSVRLQLVVLVAVVTVLSAFVKNVGALAIMIPVAFQFARRSNVSPSTFLMPMAFGALLGGLMTQVGTSPNIVVSRIRGEMVGEPFTMFDFTPVGAVLSAVGLIYLALFYWLVPQRTRENVSLDEAIKIKNYASEARITKSSTMTGKRVTDLIKAAEGEAMVTSIIRNDQRLTPLPDTMLTEGDVVLLEGDPKALDAIISAGKLALSENRDPSETSGSTDIEVVEAVIGKNSRLVGLTAQRLALFARYDLNLLAVSRPGERITERLSEVILRFGDVIVLQGRQANLSTFLPEFELLPLARRKLMLGSVRRGLIPLAILIAAIGATALSLVPVAVAFFAAAVAMLLFKVIPLNEVYDEIDGPILVMLAALIPVSDALRTTGGTDLIAEGLATVGHQLPPAGALALILVAAMMVTPFLNNAATVLVMAPIATSFASGLGFKPEAFLMAVAIGAGCDFLTPIGHQCNTLVMGPGGYKFSDYPRLGFPLSIIIAIVTVPTLMFFWPLK</sequence>
<feature type="transmembrane region" description="Helical" evidence="7">
    <location>
        <begin position="174"/>
        <end position="199"/>
    </location>
</feature>
<dbReference type="PANTHER" id="PTHR43652:SF2">
    <property type="entry name" value="BASIC AMINO ACID ANTIPORTER YFCC-RELATED"/>
    <property type="match status" value="1"/>
</dbReference>
<dbReference type="InterPro" id="IPR051679">
    <property type="entry name" value="DASS-Related_Transporters"/>
</dbReference>
<keyword evidence="4" id="KW-0677">Repeat</keyword>
<evidence type="ECO:0000256" key="6">
    <source>
        <dbReference type="ARBA" id="ARBA00023136"/>
    </source>
</evidence>
<dbReference type="AlphaFoldDB" id="A0A7V7VS88"/>
<feature type="transmembrane region" description="Helical" evidence="7">
    <location>
        <begin position="487"/>
        <end position="516"/>
    </location>
</feature>
<reference evidence="9 10" key="1">
    <citation type="submission" date="2019-09" db="EMBL/GenBank/DDBJ databases">
        <title>Taxonomic organization of the family Brucellaceae based on a phylogenomic approach.</title>
        <authorList>
            <person name="Leclercq S."/>
            <person name="Cloeckaert A."/>
            <person name="Zygmunt M.S."/>
        </authorList>
    </citation>
    <scope>NUCLEOTIDE SEQUENCE [LARGE SCALE GENOMIC DNA]</scope>
    <source>
        <strain evidence="9 10">TA93</strain>
    </source>
</reference>
<evidence type="ECO:0000256" key="2">
    <source>
        <dbReference type="ARBA" id="ARBA00022448"/>
    </source>
</evidence>